<dbReference type="PANTHER" id="PTHR28580:SF1">
    <property type="entry name" value="GENERAL TRANSCRIPTION FACTOR IIH SUBUNIT 5"/>
    <property type="match status" value="1"/>
</dbReference>
<comment type="function">
    <text evidence="1">Component of the general transcription and DNA repair factor IIH (TFIIH) core complex, which is involved in general and transcription-coupled nucleotide excision repair (NER) of damaged DNA and, when complexed to TFIIK, in RNA transcription by RNA polymerase II. In NER, TFIIH acts by opening DNA around the lesion to allow the excision of the damaged oligonucleotide and its replacement by a new DNA fragment. In transcription, TFIIH has an essential role in transcription initiation. When the pre-initiation complex (PIC) has been established, TFIIH is required for promoter opening and promoter escape. Phosphorylation of the C-terminal tail (CTD) of the largest subunit of RNA polymerase II by the kinase module TFIIK controls the initiation of transcription.</text>
</comment>
<comment type="subunit">
    <text evidence="9">Component of the 7-subunit TFIIH core complex.</text>
</comment>
<accession>A0A384K2R1</accession>
<sequence>MTRAIRGTLVECDPSIKSLIVKIDAESHHEYIVEDLDDETLLIQESKLVHLKALLEKALKETQVEDESESE</sequence>
<evidence type="ECO:0000256" key="5">
    <source>
        <dbReference type="ARBA" id="ARBA00023015"/>
    </source>
</evidence>
<reference evidence="10 11" key="1">
    <citation type="journal article" date="2011" name="PLoS Genet.">
        <title>Genomic analysis of the necrotrophic fungal pathogens Sclerotinia sclerotiorum and Botrytis cinerea.</title>
        <authorList>
            <person name="Amselem J."/>
            <person name="Cuomo C.A."/>
            <person name="van Kan J.A."/>
            <person name="Viaud M."/>
            <person name="Benito E.P."/>
            <person name="Couloux A."/>
            <person name="Coutinho P.M."/>
            <person name="de Vries R.P."/>
            <person name="Dyer P.S."/>
            <person name="Fillinger S."/>
            <person name="Fournier E."/>
            <person name="Gout L."/>
            <person name="Hahn M."/>
            <person name="Kohn L."/>
            <person name="Lapalu N."/>
            <person name="Plummer K.M."/>
            <person name="Pradier J.M."/>
            <person name="Quevillon E."/>
            <person name="Sharon A."/>
            <person name="Simon A."/>
            <person name="ten Have A."/>
            <person name="Tudzynski B."/>
            <person name="Tudzynski P."/>
            <person name="Wincker P."/>
            <person name="Andrew M."/>
            <person name="Anthouard V."/>
            <person name="Beever R.E."/>
            <person name="Beffa R."/>
            <person name="Benoit I."/>
            <person name="Bouzid O."/>
            <person name="Brault B."/>
            <person name="Chen Z."/>
            <person name="Choquer M."/>
            <person name="Collemare J."/>
            <person name="Cotton P."/>
            <person name="Danchin E.G."/>
            <person name="Da Silva C."/>
            <person name="Gautier A."/>
            <person name="Giraud C."/>
            <person name="Giraud T."/>
            <person name="Gonzalez C."/>
            <person name="Grossetete S."/>
            <person name="Guldener U."/>
            <person name="Henrissat B."/>
            <person name="Howlett B.J."/>
            <person name="Kodira C."/>
            <person name="Kretschmer M."/>
            <person name="Lappartient A."/>
            <person name="Leroch M."/>
            <person name="Levis C."/>
            <person name="Mauceli E."/>
            <person name="Neuveglise C."/>
            <person name="Oeser B."/>
            <person name="Pearson M."/>
            <person name="Poulain J."/>
            <person name="Poussereau N."/>
            <person name="Quesneville H."/>
            <person name="Rascle C."/>
            <person name="Schumacher J."/>
            <person name="Segurens B."/>
            <person name="Sexton A."/>
            <person name="Silva E."/>
            <person name="Sirven C."/>
            <person name="Soanes D.M."/>
            <person name="Talbot N.J."/>
            <person name="Templeton M."/>
            <person name="Yandava C."/>
            <person name="Yarden O."/>
            <person name="Zeng Q."/>
            <person name="Rollins J.A."/>
            <person name="Lebrun M.H."/>
            <person name="Dickman M."/>
        </authorList>
    </citation>
    <scope>NUCLEOTIDE SEQUENCE [LARGE SCALE GENOMIC DNA]</scope>
    <source>
        <strain evidence="10 11">B05.10</strain>
    </source>
</reference>
<evidence type="ECO:0000256" key="6">
    <source>
        <dbReference type="ARBA" id="ARBA00023163"/>
    </source>
</evidence>
<evidence type="ECO:0000256" key="7">
    <source>
        <dbReference type="ARBA" id="ARBA00023204"/>
    </source>
</evidence>
<evidence type="ECO:0000256" key="2">
    <source>
        <dbReference type="ARBA" id="ARBA00004123"/>
    </source>
</evidence>
<reference evidence="10 11" key="2">
    <citation type="journal article" date="2012" name="Eukaryot. Cell">
        <title>Genome update of Botrytis cinerea strains B05.10 and T4.</title>
        <authorList>
            <person name="Staats M."/>
            <person name="van Kan J.A."/>
        </authorList>
    </citation>
    <scope>NUCLEOTIDE SEQUENCE [LARGE SCALE GENOMIC DNA]</scope>
    <source>
        <strain evidence="10 11">B05.10</strain>
    </source>
</reference>
<dbReference type="RefSeq" id="XP_001551302.1">
    <property type="nucleotide sequence ID" value="XM_001551252.2"/>
</dbReference>
<comment type="subcellular location">
    <subcellularLocation>
        <location evidence="2 9">Nucleus</location>
    </subcellularLocation>
</comment>
<comment type="similarity">
    <text evidence="3 9">Belongs to the TFB5 family.</text>
</comment>
<comment type="function">
    <text evidence="9">In NER, TFIIH acts by opening DNA around the lesion to allow the excision of the damaged oligonucleotide and its replacement by a new DNA fragment. In transcription, TFIIH has an essential role in transcription initiation. When the pre-initiation complex (PIC) has been established, TFIIH is required for promoter opening and promoter escape.</text>
</comment>
<evidence type="ECO:0000313" key="11">
    <source>
        <dbReference type="Proteomes" id="UP000001798"/>
    </source>
</evidence>
<dbReference type="PANTHER" id="PTHR28580">
    <property type="entry name" value="GENERAL TRANSCRIPTION FACTOR IIH SUBUNIT 5"/>
    <property type="match status" value="1"/>
</dbReference>
<proteinExistence type="inferred from homology"/>
<evidence type="ECO:0000256" key="3">
    <source>
        <dbReference type="ARBA" id="ARBA00007470"/>
    </source>
</evidence>
<dbReference type="GO" id="GO:0000439">
    <property type="term" value="C:transcription factor TFIIH core complex"/>
    <property type="evidence" value="ECO:0007669"/>
    <property type="project" value="UniProtKB-UniRule"/>
</dbReference>
<gene>
    <name evidence="10" type="ORF">BCIN_14g02910</name>
</gene>
<evidence type="ECO:0000256" key="9">
    <source>
        <dbReference type="RuleBase" id="RU368032"/>
    </source>
</evidence>
<dbReference type="Gene3D" id="3.30.70.1220">
    <property type="entry name" value="TFB5-like"/>
    <property type="match status" value="1"/>
</dbReference>
<dbReference type="GO" id="GO:0006367">
    <property type="term" value="P:transcription initiation at RNA polymerase II promoter"/>
    <property type="evidence" value="ECO:0007669"/>
    <property type="project" value="UniProtKB-UniRule"/>
</dbReference>
<dbReference type="GO" id="GO:0005675">
    <property type="term" value="C:transcription factor TFIIH holo complex"/>
    <property type="evidence" value="ECO:0007669"/>
    <property type="project" value="TreeGrafter"/>
</dbReference>
<dbReference type="EMBL" id="CP009818">
    <property type="protein sequence ID" value="ATZ57119.1"/>
    <property type="molecule type" value="Genomic_DNA"/>
</dbReference>
<dbReference type="Pfam" id="PF06331">
    <property type="entry name" value="Tfb5"/>
    <property type="match status" value="1"/>
</dbReference>
<dbReference type="GeneID" id="5431812"/>
<protein>
    <recommendedName>
        <fullName evidence="9">General transcription and DNA repair factor IIH subunit TFB5</fullName>
    </recommendedName>
</protein>
<dbReference type="SUPFAM" id="SSF142897">
    <property type="entry name" value="TFB5-like"/>
    <property type="match status" value="1"/>
</dbReference>
<dbReference type="AlphaFoldDB" id="A0A384K2R1"/>
<dbReference type="InterPro" id="IPR035935">
    <property type="entry name" value="TFB5-like_sf"/>
</dbReference>
<dbReference type="KEGG" id="bfu:BCIN_14g02910"/>
<dbReference type="VEuPathDB" id="FungiDB:Bcin14g02910"/>
<dbReference type="FunFam" id="3.30.70.1220:FF:000002">
    <property type="entry name" value="RNA polymerase II transcription factor B subunit 5"/>
    <property type="match status" value="1"/>
</dbReference>
<dbReference type="SMART" id="SM01395">
    <property type="entry name" value="Tbf5"/>
    <property type="match status" value="1"/>
</dbReference>
<keyword evidence="5 9" id="KW-0805">Transcription regulation</keyword>
<keyword evidence="7 9" id="KW-0234">DNA repair</keyword>
<keyword evidence="8 9" id="KW-0539">Nucleus</keyword>
<evidence type="ECO:0000256" key="8">
    <source>
        <dbReference type="ARBA" id="ARBA00023242"/>
    </source>
</evidence>
<evidence type="ECO:0000313" key="10">
    <source>
        <dbReference type="EMBL" id="ATZ57119.1"/>
    </source>
</evidence>
<dbReference type="Proteomes" id="UP000001798">
    <property type="component" value="Chromosome 14"/>
</dbReference>
<keyword evidence="11" id="KW-1185">Reference proteome</keyword>
<dbReference type="OMA" id="IYNPMDE"/>
<organism evidence="10 11">
    <name type="scientific">Botryotinia fuckeliana (strain B05.10)</name>
    <name type="common">Noble rot fungus</name>
    <name type="synonym">Botrytis cinerea</name>
    <dbReference type="NCBI Taxonomy" id="332648"/>
    <lineage>
        <taxon>Eukaryota</taxon>
        <taxon>Fungi</taxon>
        <taxon>Dikarya</taxon>
        <taxon>Ascomycota</taxon>
        <taxon>Pezizomycotina</taxon>
        <taxon>Leotiomycetes</taxon>
        <taxon>Helotiales</taxon>
        <taxon>Sclerotiniaceae</taxon>
        <taxon>Botrytis</taxon>
    </lineage>
</organism>
<dbReference type="GO" id="GO:0006294">
    <property type="term" value="P:nucleotide-excision repair, preincision complex assembly"/>
    <property type="evidence" value="ECO:0007669"/>
    <property type="project" value="TreeGrafter"/>
</dbReference>
<keyword evidence="4 9" id="KW-0227">DNA damage</keyword>
<evidence type="ECO:0000256" key="1">
    <source>
        <dbReference type="ARBA" id="ARBA00002817"/>
    </source>
</evidence>
<keyword evidence="6 9" id="KW-0804">Transcription</keyword>
<evidence type="ECO:0000256" key="4">
    <source>
        <dbReference type="ARBA" id="ARBA00022763"/>
    </source>
</evidence>
<reference evidence="10 11" key="3">
    <citation type="journal article" date="2017" name="Mol. Plant Pathol.">
        <title>A gapless genome sequence of the fungus Botrytis cinerea.</title>
        <authorList>
            <person name="Van Kan J.A."/>
            <person name="Stassen J.H."/>
            <person name="Mosbach A."/>
            <person name="Van Der Lee T.A."/>
            <person name="Faino L."/>
            <person name="Farmer A.D."/>
            <person name="Papasotiriou D.G."/>
            <person name="Zhou S."/>
            <person name="Seidl M.F."/>
            <person name="Cottam E."/>
            <person name="Edel D."/>
            <person name="Hahn M."/>
            <person name="Schwartz D.C."/>
            <person name="Dietrich R.A."/>
            <person name="Widdison S."/>
            <person name="Scalliet G."/>
        </authorList>
    </citation>
    <scope>NUCLEOTIDE SEQUENCE [LARGE SCALE GENOMIC DNA]</scope>
    <source>
        <strain evidence="10 11">B05.10</strain>
    </source>
</reference>
<dbReference type="OrthoDB" id="354at2759"/>
<dbReference type="InterPro" id="IPR009400">
    <property type="entry name" value="TFIIH_TTDA/Tfb5"/>
</dbReference>
<name>A0A384K2R1_BOTFB</name>